<name>A0ABW0A4C8_9ACTN</name>
<keyword evidence="3" id="KW-0547">Nucleotide-binding</keyword>
<dbReference type="InterPro" id="IPR050319">
    <property type="entry name" value="ABC_transp_ATP-bind"/>
</dbReference>
<protein>
    <submittedName>
        <fullName evidence="7">Dipeptide ABC transporter ATP-binding protein</fullName>
    </submittedName>
</protein>
<dbReference type="Gene3D" id="3.40.50.300">
    <property type="entry name" value="P-loop containing nucleotide triphosphate hydrolases"/>
    <property type="match status" value="2"/>
</dbReference>
<dbReference type="NCBIfam" id="NF008453">
    <property type="entry name" value="PRK11308.1"/>
    <property type="match status" value="2"/>
</dbReference>
<evidence type="ECO:0000256" key="5">
    <source>
        <dbReference type="SAM" id="MobiDB-lite"/>
    </source>
</evidence>
<evidence type="ECO:0000256" key="1">
    <source>
        <dbReference type="ARBA" id="ARBA00005417"/>
    </source>
</evidence>
<reference evidence="8" key="1">
    <citation type="journal article" date="2019" name="Int. J. Syst. Evol. Microbiol.">
        <title>The Global Catalogue of Microorganisms (GCM) 10K type strain sequencing project: providing services to taxonomists for standard genome sequencing and annotation.</title>
        <authorList>
            <consortium name="The Broad Institute Genomics Platform"/>
            <consortium name="The Broad Institute Genome Sequencing Center for Infectious Disease"/>
            <person name="Wu L."/>
            <person name="Ma J."/>
        </authorList>
    </citation>
    <scope>NUCLEOTIDE SEQUENCE [LARGE SCALE GENOMIC DNA]</scope>
    <source>
        <strain evidence="8">CGMCC 4.1641</strain>
    </source>
</reference>
<dbReference type="EMBL" id="JBHSKJ010000019">
    <property type="protein sequence ID" value="MFC5148522.1"/>
    <property type="molecule type" value="Genomic_DNA"/>
</dbReference>
<keyword evidence="4 7" id="KW-0067">ATP-binding</keyword>
<comment type="caution">
    <text evidence="7">The sequence shown here is derived from an EMBL/GenBank/DDBJ whole genome shotgun (WGS) entry which is preliminary data.</text>
</comment>
<dbReference type="InterPro" id="IPR003439">
    <property type="entry name" value="ABC_transporter-like_ATP-bd"/>
</dbReference>
<feature type="domain" description="ABC transporter" evidence="6">
    <location>
        <begin position="7"/>
        <end position="257"/>
    </location>
</feature>
<dbReference type="RefSeq" id="WP_382047975.1">
    <property type="nucleotide sequence ID" value="NZ_JBHSKJ010000019.1"/>
</dbReference>
<keyword evidence="2" id="KW-0813">Transport</keyword>
<dbReference type="Pfam" id="PF08352">
    <property type="entry name" value="oligo_HPY"/>
    <property type="match status" value="2"/>
</dbReference>
<evidence type="ECO:0000256" key="2">
    <source>
        <dbReference type="ARBA" id="ARBA00022448"/>
    </source>
</evidence>
<keyword evidence="8" id="KW-1185">Reference proteome</keyword>
<proteinExistence type="inferred from homology"/>
<dbReference type="PANTHER" id="PTHR43776">
    <property type="entry name" value="TRANSPORT ATP-BINDING PROTEIN"/>
    <property type="match status" value="1"/>
</dbReference>
<evidence type="ECO:0000259" key="6">
    <source>
        <dbReference type="PROSITE" id="PS50893"/>
    </source>
</evidence>
<dbReference type="Proteomes" id="UP001596222">
    <property type="component" value="Unassembled WGS sequence"/>
</dbReference>
<gene>
    <name evidence="7" type="ORF">ACFPP6_28035</name>
</gene>
<dbReference type="InterPro" id="IPR003593">
    <property type="entry name" value="AAA+_ATPase"/>
</dbReference>
<dbReference type="InterPro" id="IPR017871">
    <property type="entry name" value="ABC_transporter-like_CS"/>
</dbReference>
<dbReference type="InterPro" id="IPR013563">
    <property type="entry name" value="Oligopep_ABC_C"/>
</dbReference>
<accession>A0ABW0A4C8</accession>
<evidence type="ECO:0000256" key="3">
    <source>
        <dbReference type="ARBA" id="ARBA00022741"/>
    </source>
</evidence>
<dbReference type="GO" id="GO:0005524">
    <property type="term" value="F:ATP binding"/>
    <property type="evidence" value="ECO:0007669"/>
    <property type="project" value="UniProtKB-KW"/>
</dbReference>
<evidence type="ECO:0000256" key="4">
    <source>
        <dbReference type="ARBA" id="ARBA00022840"/>
    </source>
</evidence>
<organism evidence="7 8">
    <name type="scientific">Streptomyces aureoversilis</name>
    <dbReference type="NCBI Taxonomy" id="67277"/>
    <lineage>
        <taxon>Bacteria</taxon>
        <taxon>Bacillati</taxon>
        <taxon>Actinomycetota</taxon>
        <taxon>Actinomycetes</taxon>
        <taxon>Kitasatosporales</taxon>
        <taxon>Streptomycetaceae</taxon>
        <taxon>Streptomyces</taxon>
    </lineage>
</organism>
<dbReference type="PROSITE" id="PS50893">
    <property type="entry name" value="ABC_TRANSPORTER_2"/>
    <property type="match status" value="2"/>
</dbReference>
<dbReference type="SMART" id="SM00382">
    <property type="entry name" value="AAA"/>
    <property type="match status" value="2"/>
</dbReference>
<dbReference type="SUPFAM" id="SSF52540">
    <property type="entry name" value="P-loop containing nucleoside triphosphate hydrolases"/>
    <property type="match status" value="2"/>
</dbReference>
<dbReference type="CDD" id="cd03257">
    <property type="entry name" value="ABC_NikE_OppD_transporters"/>
    <property type="match status" value="2"/>
</dbReference>
<dbReference type="PROSITE" id="PS00211">
    <property type="entry name" value="ABC_TRANSPORTER_1"/>
    <property type="match status" value="2"/>
</dbReference>
<dbReference type="NCBIfam" id="NF007739">
    <property type="entry name" value="PRK10419.1"/>
    <property type="match status" value="2"/>
</dbReference>
<feature type="domain" description="ABC transporter" evidence="6">
    <location>
        <begin position="414"/>
        <end position="660"/>
    </location>
</feature>
<feature type="region of interest" description="Disordered" evidence="5">
    <location>
        <begin position="261"/>
        <end position="316"/>
    </location>
</feature>
<evidence type="ECO:0000313" key="7">
    <source>
        <dbReference type="EMBL" id="MFC5148522.1"/>
    </source>
</evidence>
<evidence type="ECO:0000313" key="8">
    <source>
        <dbReference type="Proteomes" id="UP001596222"/>
    </source>
</evidence>
<comment type="similarity">
    <text evidence="1">Belongs to the ABC transporter superfamily.</text>
</comment>
<sequence>MTPVLSIRDLTVSFRGRDGAEAVAVDGLSFDLERGEVLGLVGESGSGKSTVGLAAMGLHDPARTRVSGSVLVGGTEVVGAPESAVRALRGARIAMVFQDALAALSPFHTVGAQLAEAYRVHAPAGGGRRADAKEKALAVLERVGIPAARARDYPHRFSGGMRQRVMIAMALINSPDVLIADEPTTALDARVQRQVLGLLAELQEESGTAVLLVTHDVGVVAQTCDRMLVMRGGRGLEEGPTRKLLNDAAHPYTRALIGAAPTLNTAPGTRLPTVDDPAPAAAGDGGAGQAVSAATASRPVVESGGAERSPAGHRRAAPQGLIAVAAEGGAAAGAGQERSAATVSRAAVEAGGAGQKSAGHRQAAARGLGAVAAGGTAAAGAGREPSAATAGCSAVEAGGARPASTRPLAEVVDLRVEFGGRRGLRRGRGAVQAVRGVSLRIGAGETLGLVGESGSGKSTTARVLAGLQRPTSGAVRFDGRDISRAAADTRLRRELSRDVQLVFQDPYASLNPRRTVEEIVTTPLRVHTALGREERRARAAELLEQVGLRAAHLGRYPHEFSGGQRQRIGIARALAPRPRLVVADEPVSALDVSVQAQVLNLLMDLRDELGLSLLFVSHDLAVVRHFCDRVAVMRAGAVVESGPRDEVFGDPKAPYTRELLAATM</sequence>
<dbReference type="InterPro" id="IPR027417">
    <property type="entry name" value="P-loop_NTPase"/>
</dbReference>
<dbReference type="Pfam" id="PF00005">
    <property type="entry name" value="ABC_tran"/>
    <property type="match status" value="2"/>
</dbReference>
<dbReference type="PANTHER" id="PTHR43776:SF7">
    <property type="entry name" value="D,D-DIPEPTIDE TRANSPORT ATP-BINDING PROTEIN DDPF-RELATED"/>
    <property type="match status" value="1"/>
</dbReference>